<dbReference type="KEGG" id="emv:HQR01_06670"/>
<keyword evidence="3" id="KW-1185">Reference proteome</keyword>
<dbReference type="RefSeq" id="WP_173213703.1">
    <property type="nucleotide sequence ID" value="NZ_CP053921.1"/>
</dbReference>
<organism evidence="2 3">
    <name type="scientific">Erythrobacter mangrovi</name>
    <dbReference type="NCBI Taxonomy" id="2739433"/>
    <lineage>
        <taxon>Bacteria</taxon>
        <taxon>Pseudomonadati</taxon>
        <taxon>Pseudomonadota</taxon>
        <taxon>Alphaproteobacteria</taxon>
        <taxon>Sphingomonadales</taxon>
        <taxon>Erythrobacteraceae</taxon>
        <taxon>Erythrobacter/Porphyrobacter group</taxon>
        <taxon>Erythrobacter</taxon>
    </lineage>
</organism>
<evidence type="ECO:0000259" key="1">
    <source>
        <dbReference type="Pfam" id="PF12680"/>
    </source>
</evidence>
<dbReference type="AlphaFoldDB" id="A0A7D4B7E1"/>
<feature type="domain" description="SnoaL-like" evidence="1">
    <location>
        <begin position="12"/>
        <end position="120"/>
    </location>
</feature>
<dbReference type="InterPro" id="IPR037401">
    <property type="entry name" value="SnoaL-like"/>
</dbReference>
<reference evidence="2 3" key="1">
    <citation type="submission" date="2020-05" db="EMBL/GenBank/DDBJ databases">
        <title>Erythrobacter mangrovi sp. nov., isolated from rhizosphere soil of mangrove plant (Kandelia candel).</title>
        <authorList>
            <person name="Ye Y.H."/>
        </authorList>
    </citation>
    <scope>NUCLEOTIDE SEQUENCE [LARGE SCALE GENOMIC DNA]</scope>
    <source>
        <strain evidence="2 3">EB310</strain>
    </source>
</reference>
<dbReference type="InterPro" id="IPR032710">
    <property type="entry name" value="NTF2-like_dom_sf"/>
</dbReference>
<protein>
    <submittedName>
        <fullName evidence="2">Nuclear transport factor 2 family protein</fullName>
    </submittedName>
</protein>
<evidence type="ECO:0000313" key="2">
    <source>
        <dbReference type="EMBL" id="QKG71083.1"/>
    </source>
</evidence>
<sequence length="144" mass="16286">MPDLAERRIQTVRDHMHRETVYDWDGVIDTFAGHPRYEMATGQVFDGEEAVRGYFAASRSVFPDQGNEIIAIAHTGNTVLVEFWLTGTHLGEMRLPDRVVPATGRKLRMRMAASFEFAEGSDRILVERPYYDQAAVARSIGIDL</sequence>
<dbReference type="Pfam" id="PF12680">
    <property type="entry name" value="SnoaL_2"/>
    <property type="match status" value="1"/>
</dbReference>
<dbReference type="Gene3D" id="3.10.450.50">
    <property type="match status" value="1"/>
</dbReference>
<proteinExistence type="predicted"/>
<gene>
    <name evidence="2" type="ORF">HQR01_06670</name>
</gene>
<accession>A0A7D4B7E1</accession>
<evidence type="ECO:0000313" key="3">
    <source>
        <dbReference type="Proteomes" id="UP000504693"/>
    </source>
</evidence>
<name>A0A7D4B7E1_9SPHN</name>
<dbReference type="SUPFAM" id="SSF54427">
    <property type="entry name" value="NTF2-like"/>
    <property type="match status" value="1"/>
</dbReference>
<dbReference type="Proteomes" id="UP000504693">
    <property type="component" value="Chromosome"/>
</dbReference>
<dbReference type="EMBL" id="CP053921">
    <property type="protein sequence ID" value="QKG71083.1"/>
    <property type="molecule type" value="Genomic_DNA"/>
</dbReference>